<dbReference type="GO" id="GO:0003887">
    <property type="term" value="F:DNA-directed DNA polymerase activity"/>
    <property type="evidence" value="ECO:0007669"/>
    <property type="project" value="UniProtKB-KW"/>
</dbReference>
<gene>
    <name evidence="21" type="ORF">L3X38_018422</name>
</gene>
<evidence type="ECO:0000259" key="20">
    <source>
        <dbReference type="Pfam" id="PF25597"/>
    </source>
</evidence>
<evidence type="ECO:0000256" key="7">
    <source>
        <dbReference type="ARBA" id="ARBA00022759"/>
    </source>
</evidence>
<evidence type="ECO:0000313" key="21">
    <source>
        <dbReference type="EMBL" id="KAI5339150.1"/>
    </source>
</evidence>
<dbReference type="InterPro" id="IPR057670">
    <property type="entry name" value="SH3_retrovirus"/>
</dbReference>
<evidence type="ECO:0000256" key="9">
    <source>
        <dbReference type="ARBA" id="ARBA00022840"/>
    </source>
</evidence>
<protein>
    <submittedName>
        <fullName evidence="21">Uncharacterized protein</fullName>
    </submittedName>
</protein>
<keyword evidence="5" id="KW-0547">Nucleotide-binding</keyword>
<feature type="domain" description="GAG-pre-integrase" evidence="18">
    <location>
        <begin position="160"/>
        <end position="220"/>
    </location>
</feature>
<evidence type="ECO:0000259" key="17">
    <source>
        <dbReference type="Pfam" id="PF07727"/>
    </source>
</evidence>
<dbReference type="GO" id="GO:0015074">
    <property type="term" value="P:DNA integration"/>
    <property type="evidence" value="ECO:0007669"/>
    <property type="project" value="UniProtKB-KW"/>
</dbReference>
<keyword evidence="2" id="KW-0645">Protease</keyword>
<keyword evidence="13" id="KW-0548">Nucleotidyltransferase</keyword>
<keyword evidence="3" id="KW-0540">Nuclease</keyword>
<evidence type="ECO:0000256" key="6">
    <source>
        <dbReference type="ARBA" id="ARBA00022750"/>
    </source>
</evidence>
<evidence type="ECO:0000256" key="5">
    <source>
        <dbReference type="ARBA" id="ARBA00022741"/>
    </source>
</evidence>
<dbReference type="InterPro" id="IPR039537">
    <property type="entry name" value="Retrotran_Ty1/copia-like"/>
</dbReference>
<keyword evidence="11" id="KW-0229">DNA integration</keyword>
<evidence type="ECO:0000256" key="12">
    <source>
        <dbReference type="ARBA" id="ARBA00022918"/>
    </source>
</evidence>
<name>A0AAD4W8Y8_PRUDU</name>
<dbReference type="InterPro" id="IPR013103">
    <property type="entry name" value="RVT_2"/>
</dbReference>
<organism evidence="21 22">
    <name type="scientific">Prunus dulcis</name>
    <name type="common">Almond</name>
    <name type="synonym">Amygdalus dulcis</name>
    <dbReference type="NCBI Taxonomy" id="3755"/>
    <lineage>
        <taxon>Eukaryota</taxon>
        <taxon>Viridiplantae</taxon>
        <taxon>Streptophyta</taxon>
        <taxon>Embryophyta</taxon>
        <taxon>Tracheophyta</taxon>
        <taxon>Spermatophyta</taxon>
        <taxon>Magnoliopsida</taxon>
        <taxon>eudicotyledons</taxon>
        <taxon>Gunneridae</taxon>
        <taxon>Pentapetalae</taxon>
        <taxon>rosids</taxon>
        <taxon>fabids</taxon>
        <taxon>Rosales</taxon>
        <taxon>Rosaceae</taxon>
        <taxon>Amygdaloideae</taxon>
        <taxon>Amygdaleae</taxon>
        <taxon>Prunus</taxon>
    </lineage>
</organism>
<comment type="caution">
    <text evidence="21">The sequence shown here is derived from an EMBL/GenBank/DDBJ whole genome shotgun (WGS) entry which is preliminary data.</text>
</comment>
<evidence type="ECO:0000256" key="8">
    <source>
        <dbReference type="ARBA" id="ARBA00022801"/>
    </source>
</evidence>
<dbReference type="GO" id="GO:0046872">
    <property type="term" value="F:metal ion binding"/>
    <property type="evidence" value="ECO:0007669"/>
    <property type="project" value="UniProtKB-KW"/>
</dbReference>
<keyword evidence="8" id="KW-0378">Hydrolase</keyword>
<keyword evidence="4" id="KW-0479">Metal-binding</keyword>
<feature type="domain" description="Retrovirus-related Pol polyprotein from transposon TNT 1-94-like beta-barrel" evidence="19">
    <location>
        <begin position="63"/>
        <end position="122"/>
    </location>
</feature>
<dbReference type="InterPro" id="IPR054722">
    <property type="entry name" value="PolX-like_BBD"/>
</dbReference>
<dbReference type="EMBL" id="JAJFAZ020000003">
    <property type="protein sequence ID" value="KAI5339150.1"/>
    <property type="molecule type" value="Genomic_DNA"/>
</dbReference>
<evidence type="ECO:0000256" key="3">
    <source>
        <dbReference type="ARBA" id="ARBA00022722"/>
    </source>
</evidence>
<keyword evidence="13" id="KW-0808">Transferase</keyword>
<reference evidence="21 22" key="1">
    <citation type="journal article" date="2022" name="G3 (Bethesda)">
        <title>Whole-genome sequence and methylome profiling of the almond [Prunus dulcis (Mill.) D.A. Webb] cultivar 'Nonpareil'.</title>
        <authorList>
            <person name="D'Amico-Willman K.M."/>
            <person name="Ouma W.Z."/>
            <person name="Meulia T."/>
            <person name="Sideli G.M."/>
            <person name="Gradziel T.M."/>
            <person name="Fresnedo-Ramirez J."/>
        </authorList>
    </citation>
    <scope>NUCLEOTIDE SEQUENCE [LARGE SCALE GENOMIC DNA]</scope>
    <source>
        <strain evidence="21">Clone GOH B32 T37-40</strain>
    </source>
</reference>
<feature type="region of interest" description="Disordered" evidence="16">
    <location>
        <begin position="309"/>
        <end position="347"/>
    </location>
</feature>
<dbReference type="SUPFAM" id="SSF56672">
    <property type="entry name" value="DNA/RNA polymerases"/>
    <property type="match status" value="1"/>
</dbReference>
<keyword evidence="22" id="KW-1185">Reference proteome</keyword>
<feature type="domain" description="Reverse transcriptase Ty1/copia-type" evidence="17">
    <location>
        <begin position="407"/>
        <end position="553"/>
    </location>
</feature>
<sequence>MRCIKAGEVDATISEEEDEGVEMDLTNLLSNVTIVMNLGIFSGNVLKKRRIQKTRDVAIICVDFDDTFRKSVKLGNNSSLAVLGKGNVRMEVNGTMQVITGVFYVPDLRNNLLSIGQLQEKGLVFLIKHGKYRIYHPKRGLIWETTVAANRMFILLARTQSQGQKCFNTITDDQSHLWHCRYGHLGWSGLKILQQKKMVKGLPEFQAHTKVCKECLVGKQQRDPFPKKSVWRSSQILQLVHADICGPINLISNSKKRSEESKAYRLFEPVSKKIAISRDVIFEEDKAWDWSDNHQETIMADLKWEKNEEADLGNDNNIEESETDETILESEESDHNDQTDTTDIEGCVRRPPAWMRDYVSGDSLSEEKGMAHLALFAEFDPITYEEAVKSNKWKKAMDAEIEAIERNNTWKLIEMPPKGKIIGVKWIYKTKLNEKGELDKYKARLVAKGYSQRYGVDYEEVFAPVARLDTVRVILSLATRNGWTIYQLDVKSAFLHGELNEEVFMAQPPGYEQKGHEHKVYKLKKALYDLKQALRAWYSHIDSYFMKEGFEKFHNPIVPGFKMIKDEEAVAIDNTLYKRIVGSLMYLTATRPDMIPELLHVAENDKGSRVIDLDIGDSEISEVLEGRETDACEPAKAVNAGEGVKRGRGIGGGGRAWRSRREWCWGGGGRVECRGLWMLGC</sequence>
<comment type="function">
    <text evidence="1">The aspartyl protease (PR) mediates the proteolytic cleavages of the Gag and Gag-Pol polyproteins after assembly of the VLP.</text>
</comment>
<evidence type="ECO:0000313" key="22">
    <source>
        <dbReference type="Proteomes" id="UP001054821"/>
    </source>
</evidence>
<keyword evidence="7" id="KW-0255">Endonuclease</keyword>
<dbReference type="GO" id="GO:0003964">
    <property type="term" value="F:RNA-directed DNA polymerase activity"/>
    <property type="evidence" value="ECO:0007669"/>
    <property type="project" value="UniProtKB-KW"/>
</dbReference>
<dbReference type="Pfam" id="PF07727">
    <property type="entry name" value="RVT_2"/>
    <property type="match status" value="1"/>
</dbReference>
<dbReference type="Pfam" id="PF13976">
    <property type="entry name" value="gag_pre-integrs"/>
    <property type="match status" value="1"/>
</dbReference>
<keyword evidence="6" id="KW-0064">Aspartyl protease</keyword>
<evidence type="ECO:0000256" key="2">
    <source>
        <dbReference type="ARBA" id="ARBA00022670"/>
    </source>
</evidence>
<keyword evidence="13" id="KW-0239">DNA-directed DNA polymerase</keyword>
<proteinExistence type="predicted"/>
<keyword evidence="14" id="KW-0233">DNA recombination</keyword>
<evidence type="ECO:0000256" key="14">
    <source>
        <dbReference type="ARBA" id="ARBA00023172"/>
    </source>
</evidence>
<evidence type="ECO:0000259" key="19">
    <source>
        <dbReference type="Pfam" id="PF22936"/>
    </source>
</evidence>
<evidence type="ECO:0000256" key="10">
    <source>
        <dbReference type="ARBA" id="ARBA00022842"/>
    </source>
</evidence>
<keyword evidence="9" id="KW-0067">ATP-binding</keyword>
<dbReference type="GO" id="GO:0005524">
    <property type="term" value="F:ATP binding"/>
    <property type="evidence" value="ECO:0007669"/>
    <property type="project" value="UniProtKB-KW"/>
</dbReference>
<feature type="domain" description="Retroviral polymerase SH3-like" evidence="20">
    <location>
        <begin position="258"/>
        <end position="294"/>
    </location>
</feature>
<evidence type="ECO:0000256" key="16">
    <source>
        <dbReference type="SAM" id="MobiDB-lite"/>
    </source>
</evidence>
<evidence type="ECO:0000256" key="11">
    <source>
        <dbReference type="ARBA" id="ARBA00022908"/>
    </source>
</evidence>
<dbReference type="GO" id="GO:0004519">
    <property type="term" value="F:endonuclease activity"/>
    <property type="evidence" value="ECO:0007669"/>
    <property type="project" value="UniProtKB-KW"/>
</dbReference>
<dbReference type="GO" id="GO:0006508">
    <property type="term" value="P:proteolysis"/>
    <property type="evidence" value="ECO:0007669"/>
    <property type="project" value="UniProtKB-KW"/>
</dbReference>
<dbReference type="PANTHER" id="PTHR42648:SF11">
    <property type="entry name" value="TRANSPOSON TY4-P GAG-POL POLYPROTEIN"/>
    <property type="match status" value="1"/>
</dbReference>
<dbReference type="GO" id="GO:0006310">
    <property type="term" value="P:DNA recombination"/>
    <property type="evidence" value="ECO:0007669"/>
    <property type="project" value="UniProtKB-KW"/>
</dbReference>
<evidence type="ECO:0000256" key="1">
    <source>
        <dbReference type="ARBA" id="ARBA00002180"/>
    </source>
</evidence>
<dbReference type="InterPro" id="IPR025724">
    <property type="entry name" value="GAG-pre-integrase_dom"/>
</dbReference>
<dbReference type="InterPro" id="IPR043502">
    <property type="entry name" value="DNA/RNA_pol_sf"/>
</dbReference>
<keyword evidence="10" id="KW-0460">Magnesium</keyword>
<feature type="compositionally biased region" description="Acidic residues" evidence="16">
    <location>
        <begin position="310"/>
        <end position="332"/>
    </location>
</feature>
<dbReference type="AlphaFoldDB" id="A0AAD4W8Y8"/>
<keyword evidence="12" id="KW-0695">RNA-directed DNA polymerase</keyword>
<evidence type="ECO:0000256" key="13">
    <source>
        <dbReference type="ARBA" id="ARBA00022932"/>
    </source>
</evidence>
<evidence type="ECO:0000259" key="18">
    <source>
        <dbReference type="Pfam" id="PF13976"/>
    </source>
</evidence>
<evidence type="ECO:0000256" key="15">
    <source>
        <dbReference type="ARBA" id="ARBA00023268"/>
    </source>
</evidence>
<dbReference type="GO" id="GO:0004190">
    <property type="term" value="F:aspartic-type endopeptidase activity"/>
    <property type="evidence" value="ECO:0007669"/>
    <property type="project" value="UniProtKB-KW"/>
</dbReference>
<accession>A0AAD4W8Y8</accession>
<keyword evidence="15" id="KW-0511">Multifunctional enzyme</keyword>
<dbReference type="Pfam" id="PF25597">
    <property type="entry name" value="SH3_retrovirus"/>
    <property type="match status" value="1"/>
</dbReference>
<dbReference type="Proteomes" id="UP001054821">
    <property type="component" value="Chromosome 3"/>
</dbReference>
<dbReference type="PANTHER" id="PTHR42648">
    <property type="entry name" value="TRANSPOSASE, PUTATIVE-RELATED"/>
    <property type="match status" value="1"/>
</dbReference>
<dbReference type="Pfam" id="PF22936">
    <property type="entry name" value="Pol_BBD"/>
    <property type="match status" value="1"/>
</dbReference>
<evidence type="ECO:0000256" key="4">
    <source>
        <dbReference type="ARBA" id="ARBA00022723"/>
    </source>
</evidence>